<organism evidence="1 2">
    <name type="scientific">Gossypium mustelinum</name>
    <name type="common">Cotton</name>
    <name type="synonym">Gossypium caicoense</name>
    <dbReference type="NCBI Taxonomy" id="34275"/>
    <lineage>
        <taxon>Eukaryota</taxon>
        <taxon>Viridiplantae</taxon>
        <taxon>Streptophyta</taxon>
        <taxon>Embryophyta</taxon>
        <taxon>Tracheophyta</taxon>
        <taxon>Spermatophyta</taxon>
        <taxon>Magnoliopsida</taxon>
        <taxon>eudicotyledons</taxon>
        <taxon>Gunneridae</taxon>
        <taxon>Pentapetalae</taxon>
        <taxon>rosids</taxon>
        <taxon>malvids</taxon>
        <taxon>Malvales</taxon>
        <taxon>Malvaceae</taxon>
        <taxon>Malvoideae</taxon>
        <taxon>Gossypium</taxon>
    </lineage>
</organism>
<proteinExistence type="predicted"/>
<name>A0A5C7J2F8_GOSMU</name>
<reference evidence="1 2" key="1">
    <citation type="submission" date="2019-07" db="EMBL/GenBank/DDBJ databases">
        <title>WGS assembly of Gossypium mustelinum.</title>
        <authorList>
            <person name="Chen Z.J."/>
            <person name="Sreedasyam A."/>
            <person name="Ando A."/>
            <person name="Song Q."/>
            <person name="De L."/>
            <person name="Hulse-Kemp A."/>
            <person name="Ding M."/>
            <person name="Ye W."/>
            <person name="Kirkbride R."/>
            <person name="Jenkins J."/>
            <person name="Plott C."/>
            <person name="Lovell J."/>
            <person name="Lin Y.-M."/>
            <person name="Vaughn R."/>
            <person name="Liu B."/>
            <person name="Li W."/>
            <person name="Simpson S."/>
            <person name="Scheffler B."/>
            <person name="Saski C."/>
            <person name="Grover C."/>
            <person name="Hu G."/>
            <person name="Conover J."/>
            <person name="Carlson J."/>
            <person name="Shu S."/>
            <person name="Boston L."/>
            <person name="Williams M."/>
            <person name="Peterson D."/>
            <person name="Mcgee K."/>
            <person name="Jones D."/>
            <person name="Wendel J."/>
            <person name="Stelly D."/>
            <person name="Grimwood J."/>
            <person name="Schmutz J."/>
        </authorList>
    </citation>
    <scope>NUCLEOTIDE SEQUENCE [LARGE SCALE GENOMIC DNA]</scope>
    <source>
        <strain evidence="1">1408120.09</strain>
    </source>
</reference>
<feature type="non-terminal residue" evidence="1">
    <location>
        <position position="1"/>
    </location>
</feature>
<protein>
    <submittedName>
        <fullName evidence="1">Uncharacterized protein</fullName>
    </submittedName>
</protein>
<sequence>GKKFIHLSYFSRKKKENKRSIEFQIVCFTNKIRSLTSHLELHKKRLFISERSAQNSRKMSTTDILFIEDK</sequence>
<dbReference type="Gene3D" id="1.10.287.10">
    <property type="entry name" value="S15/NS1, RNA-binding"/>
    <property type="match status" value="1"/>
</dbReference>
<dbReference type="EMBL" id="ML698913">
    <property type="protein sequence ID" value="TXG75710.1"/>
    <property type="molecule type" value="Genomic_DNA"/>
</dbReference>
<keyword evidence="2" id="KW-1185">Reference proteome</keyword>
<dbReference type="SUPFAM" id="SSF47060">
    <property type="entry name" value="S15/NS1 RNA-binding domain"/>
    <property type="match status" value="1"/>
</dbReference>
<evidence type="ECO:0000313" key="1">
    <source>
        <dbReference type="EMBL" id="TXG75710.1"/>
    </source>
</evidence>
<accession>A0A5C7J2F8</accession>
<dbReference type="AlphaFoldDB" id="A0A5C7J2F8"/>
<evidence type="ECO:0000313" key="2">
    <source>
        <dbReference type="Proteomes" id="UP000323597"/>
    </source>
</evidence>
<dbReference type="InterPro" id="IPR009068">
    <property type="entry name" value="uS15_NS1_RNA-bd_sf"/>
</dbReference>
<gene>
    <name evidence="1" type="ORF">E1A91_1Z016500v1</name>
</gene>
<dbReference type="Proteomes" id="UP000323597">
    <property type="component" value="Unassembled WGS sequence"/>
</dbReference>